<keyword evidence="3" id="KW-1185">Reference proteome</keyword>
<reference evidence="2 3" key="1">
    <citation type="journal article" date="2012" name="BMC Genomics">
        <title>Complete genome sequence of Saccharothrix espanaensis DSM 44229T and comparison to the other completely sequenced Pseudonocardiaceae.</title>
        <authorList>
            <person name="Strobel T."/>
            <person name="Al-Dilaimi A."/>
            <person name="Blom J."/>
            <person name="Gessner A."/>
            <person name="Kalinowski J."/>
            <person name="Luzhetska M."/>
            <person name="Puhler A."/>
            <person name="Szczepanowski R."/>
            <person name="Bechthold A."/>
            <person name="Ruckert C."/>
        </authorList>
    </citation>
    <scope>NUCLEOTIDE SEQUENCE [LARGE SCALE GENOMIC DNA]</scope>
    <source>
        <strain evidence="3">ATCC 51144 / DSM 44229 / JCM 9112 / NBRC 15066 / NRRL 15764</strain>
    </source>
</reference>
<dbReference type="KEGG" id="sesp:BN6_59820"/>
<dbReference type="AlphaFoldDB" id="K0K9E4"/>
<dbReference type="HOGENOM" id="CLU_513758_0_0_11"/>
<keyword evidence="1" id="KW-1133">Transmembrane helix</keyword>
<dbReference type="PATRIC" id="fig|1179773.3.peg.6024"/>
<dbReference type="BioCyc" id="SESP1179773:BN6_RS28785-MONOMER"/>
<evidence type="ECO:0000313" key="3">
    <source>
        <dbReference type="Proteomes" id="UP000006281"/>
    </source>
</evidence>
<keyword evidence="1" id="KW-0472">Membrane</keyword>
<proteinExistence type="predicted"/>
<evidence type="ECO:0000256" key="1">
    <source>
        <dbReference type="SAM" id="Phobius"/>
    </source>
</evidence>
<evidence type="ECO:0000313" key="2">
    <source>
        <dbReference type="EMBL" id="CCH33238.1"/>
    </source>
</evidence>
<gene>
    <name evidence="2" type="ordered locus">BN6_59820</name>
</gene>
<feature type="transmembrane region" description="Helical" evidence="1">
    <location>
        <begin position="510"/>
        <end position="528"/>
    </location>
</feature>
<accession>K0K9E4</accession>
<organism evidence="2 3">
    <name type="scientific">Saccharothrix espanaensis (strain ATCC 51144 / DSM 44229 / JCM 9112 / NBRC 15066 / NRRL 15764)</name>
    <dbReference type="NCBI Taxonomy" id="1179773"/>
    <lineage>
        <taxon>Bacteria</taxon>
        <taxon>Bacillati</taxon>
        <taxon>Actinomycetota</taxon>
        <taxon>Actinomycetes</taxon>
        <taxon>Pseudonocardiales</taxon>
        <taxon>Pseudonocardiaceae</taxon>
        <taxon>Saccharothrix</taxon>
    </lineage>
</organism>
<dbReference type="STRING" id="1179773.BN6_59820"/>
<dbReference type="RefSeq" id="WP_015103349.1">
    <property type="nucleotide sequence ID" value="NC_019673.1"/>
</dbReference>
<name>K0K9E4_SACES</name>
<keyword evidence="1" id="KW-0812">Transmembrane</keyword>
<sequence length="530" mass="55963">MTTGEIPAAELGDGDVDLFDAHVTGVLEPLDAPLRSLRFTRCRFDAPPVLSESFVRRLEFDDCVLPGLDARRLRCRGDLLLSGTSVHGPVELGDATVGGELSLRDSRIAAVRARRLAVGGDLVLAGAVLDGADGVAFDGRGSRVGGGVLGEDDVRIGVTATGAVLLADARVGGAVTLRQARLADLVADRARLTGDVDLTEARLRSLSLVGAAVGGSLVLGAVQVDEEPLSLDRARVAGDVHLAFALVHTGVRLVDARIGGDLRASHAELRGVSGARAHVGGDVDLVRTRSDDGLRLSGMDVGGRVDLSGASLHDSGGLALDLRDTRIGDGLRLADMAAEGTVVLSGAAVRGRVDLRGAHLAARAVALDACRLVTGELGLAVEDAPQGRVDLRYARCALLNDNRFLWGAGGGVELAGFDYLRLEPRLEDGPAVRRRLAQLRRASRRFTPDAYDRLAAVLRSDGQEVDAATVLVEKQRLRYAERARAVGWAGPAVTAWSLLMRSLTGYGYRMWRGIALLLLLALSAAMVWHW</sequence>
<dbReference type="OrthoDB" id="3664249at2"/>
<protein>
    <submittedName>
        <fullName evidence="2">Putative membrane protein</fullName>
    </submittedName>
</protein>
<dbReference type="Proteomes" id="UP000006281">
    <property type="component" value="Chromosome"/>
</dbReference>
<dbReference type="eggNOG" id="COG3210">
    <property type="taxonomic scope" value="Bacteria"/>
</dbReference>
<dbReference type="EMBL" id="HE804045">
    <property type="protein sequence ID" value="CCH33238.1"/>
    <property type="molecule type" value="Genomic_DNA"/>
</dbReference>